<keyword evidence="2" id="KW-1185">Reference proteome</keyword>
<dbReference type="RefSeq" id="WP_034323238.1">
    <property type="nucleotide sequence ID" value="NZ_JFBM01000054.1"/>
</dbReference>
<name>A0A2P2FGI7_AMYLU</name>
<gene>
    <name evidence="1" type="ORF">BB31_39290</name>
</gene>
<organism evidence="1 2">
    <name type="scientific">Amycolatopsis lurida NRRL 2430</name>
    <dbReference type="NCBI Taxonomy" id="1460371"/>
    <lineage>
        <taxon>Bacteria</taxon>
        <taxon>Bacillati</taxon>
        <taxon>Actinomycetota</taxon>
        <taxon>Actinomycetes</taxon>
        <taxon>Pseudonocardiales</taxon>
        <taxon>Pseudonocardiaceae</taxon>
        <taxon>Amycolatopsis</taxon>
    </lineage>
</organism>
<evidence type="ECO:0000313" key="1">
    <source>
        <dbReference type="EMBL" id="KFU75843.1"/>
    </source>
</evidence>
<sequence>MTLEPDEMLLFRNTLRITDGHLEEFTAAVREAVDFVERNAPQVMVQTFVDADRMLAYSYQMYADSDAVLEHWRISENHINAVSAHGTVVDFQVHGSPDERVLAGMRGMLDDGIAVVTPRIAGFVRPLSSDRAAACSRAER</sequence>
<evidence type="ECO:0008006" key="3">
    <source>
        <dbReference type="Google" id="ProtNLM"/>
    </source>
</evidence>
<comment type="caution">
    <text evidence="1">The sequence shown here is derived from an EMBL/GenBank/DDBJ whole genome shotgun (WGS) entry which is preliminary data.</text>
</comment>
<dbReference type="EMBL" id="JFBM01000054">
    <property type="protein sequence ID" value="KFU75843.1"/>
    <property type="molecule type" value="Genomic_DNA"/>
</dbReference>
<dbReference type="Proteomes" id="UP000256220">
    <property type="component" value="Unassembled WGS sequence"/>
</dbReference>
<accession>A0A2P2FGI7</accession>
<dbReference type="AlphaFoldDB" id="A0A2P2FGI7"/>
<reference evidence="1 2" key="1">
    <citation type="journal article" date="2014" name="Genome Announc.">
        <title>Draft Genome Sequence of Amycolatopsis lurida NRRL 2430, Producer of the Glycopeptide Family Antibiotic Ristocetin.</title>
        <authorList>
            <person name="Kwun M.J."/>
            <person name="Hong H.J."/>
        </authorList>
    </citation>
    <scope>NUCLEOTIDE SEQUENCE [LARGE SCALE GENOMIC DNA]</scope>
    <source>
        <strain evidence="1 2">NRRL 2430</strain>
    </source>
</reference>
<protein>
    <recommendedName>
        <fullName evidence="3">ABM domain-containing protein</fullName>
    </recommendedName>
</protein>
<evidence type="ECO:0000313" key="2">
    <source>
        <dbReference type="Proteomes" id="UP000256220"/>
    </source>
</evidence>
<proteinExistence type="predicted"/>